<evidence type="ECO:0000313" key="3">
    <source>
        <dbReference type="EMBL" id="KAH0519100.1"/>
    </source>
</evidence>
<evidence type="ECO:0000256" key="1">
    <source>
        <dbReference type="SAM" id="MobiDB-lite"/>
    </source>
</evidence>
<evidence type="ECO:0000256" key="2">
    <source>
        <dbReference type="SAM" id="SignalP"/>
    </source>
</evidence>
<proteinExistence type="predicted"/>
<evidence type="ECO:0000313" key="4">
    <source>
        <dbReference type="Proteomes" id="UP000710432"/>
    </source>
</evidence>
<sequence length="182" mass="19970">MKTTTCSLLIIISFLQLMVPVNTEETLDSVMKKLKEARSLGKCKLFLMASSPRTLTFNRMKTATCYLLVFISLLQLMVSVNTAETLDSLLEKNFKKLLHCGDDCPFTATKSLSCTSVNARGKLASCPADCPLSDNHVNSSHGDQGPGSKPPPTTEGDVDPVECWHWRDPKPDFSDDTLDVVA</sequence>
<name>A0A8J6KYG7_MICOH</name>
<dbReference type="EMBL" id="JAATJU010007988">
    <property type="protein sequence ID" value="KAH0519100.1"/>
    <property type="molecule type" value="Genomic_DNA"/>
</dbReference>
<feature type="chain" id="PRO_5035325389" evidence="2">
    <location>
        <begin position="24"/>
        <end position="182"/>
    </location>
</feature>
<dbReference type="GO" id="GO:0005179">
    <property type="term" value="F:hormone activity"/>
    <property type="evidence" value="ECO:0007669"/>
    <property type="project" value="InterPro"/>
</dbReference>
<dbReference type="SUPFAM" id="SSF111423">
    <property type="entry name" value="Resistin"/>
    <property type="match status" value="1"/>
</dbReference>
<feature type="region of interest" description="Disordered" evidence="1">
    <location>
        <begin position="137"/>
        <end position="162"/>
    </location>
</feature>
<comment type="caution">
    <text evidence="3">The sequence shown here is derived from an EMBL/GenBank/DDBJ whole genome shotgun (WGS) entry which is preliminary data.</text>
</comment>
<feature type="signal peptide" evidence="2">
    <location>
        <begin position="1"/>
        <end position="23"/>
    </location>
</feature>
<protein>
    <submittedName>
        <fullName evidence="3">Resistin-like alpha</fullName>
    </submittedName>
</protein>
<dbReference type="InterPro" id="IPR036262">
    <property type="entry name" value="Resistin-like_sf"/>
</dbReference>
<gene>
    <name evidence="3" type="ORF">LTLLF_113265</name>
</gene>
<accession>A0A8J6KYG7</accession>
<reference evidence="3" key="1">
    <citation type="submission" date="2020-03" db="EMBL/GenBank/DDBJ databases">
        <title>Studies in the Genomics of Life Span.</title>
        <authorList>
            <person name="Glass D."/>
        </authorList>
    </citation>
    <scope>NUCLEOTIDE SEQUENCE</scope>
    <source>
        <strain evidence="3">LTLLF</strain>
        <tissue evidence="3">Muscle</tissue>
    </source>
</reference>
<dbReference type="GO" id="GO:0005576">
    <property type="term" value="C:extracellular region"/>
    <property type="evidence" value="ECO:0007669"/>
    <property type="project" value="InterPro"/>
</dbReference>
<keyword evidence="2" id="KW-0732">Signal</keyword>
<dbReference type="Proteomes" id="UP000710432">
    <property type="component" value="Unassembled WGS sequence"/>
</dbReference>
<organism evidence="3 4">
    <name type="scientific">Microtus ochrogaster</name>
    <name type="common">Prairie vole</name>
    <dbReference type="NCBI Taxonomy" id="79684"/>
    <lineage>
        <taxon>Eukaryota</taxon>
        <taxon>Metazoa</taxon>
        <taxon>Chordata</taxon>
        <taxon>Craniata</taxon>
        <taxon>Vertebrata</taxon>
        <taxon>Euteleostomi</taxon>
        <taxon>Mammalia</taxon>
        <taxon>Eutheria</taxon>
        <taxon>Euarchontoglires</taxon>
        <taxon>Glires</taxon>
        <taxon>Rodentia</taxon>
        <taxon>Myomorpha</taxon>
        <taxon>Muroidea</taxon>
        <taxon>Cricetidae</taxon>
        <taxon>Arvicolinae</taxon>
        <taxon>Microtus</taxon>
    </lineage>
</organism>
<dbReference type="AlphaFoldDB" id="A0A8J6KYG7"/>